<evidence type="ECO:0000256" key="2">
    <source>
        <dbReference type="ARBA" id="ARBA00022723"/>
    </source>
</evidence>
<keyword evidence="1 4" id="KW-0349">Heme</keyword>
<proteinExistence type="predicted"/>
<dbReference type="InterPro" id="IPR011429">
    <property type="entry name" value="Cyt_c_Planctomycete-type"/>
</dbReference>
<dbReference type="AlphaFoldDB" id="A0A5C6AZ41"/>
<dbReference type="InterPro" id="IPR022655">
    <property type="entry name" value="DUF1553"/>
</dbReference>
<dbReference type="InterPro" id="IPR009056">
    <property type="entry name" value="Cyt_c-like_dom"/>
</dbReference>
<evidence type="ECO:0000256" key="1">
    <source>
        <dbReference type="ARBA" id="ARBA00022617"/>
    </source>
</evidence>
<sequence precursor="true">MFVKENESGMKRFSMWAILAMAWVAITPAVQAADGPVDYNRDILPVFAAKCYACHGPDEEHREADLRFDDRKATLELGAIAPGKPDESELIARIESNDPELRMPPPQSNDTLTDEQKKLFRRWVSQGAEYDEHWAFVPPKRPPVPPVQDARWPRNPIDNFVMARLEAEGLSPTRKADRYALIRRVYLDLIGLPPTPEEADAFATNEDPAAYEKLVDQLLESPHYGERWARDWLDLARYADTNGYEKDRVRSIWPYRDWVIRALNADMPFDQFTIEQLAGDMLPGATKDQIVATGFHRNTMLNEEGGIDPLEYRFYAMVDRVATTGTVWLGLTTGCAQCHTHKYDPITHTDYYRFMALLDNADEPDLILKTPDVQQRREELESQITALEADLPNQFPTVGEEKPDEDAEAEAEAKPESDSEPEPDAEPDEKPDAEPVEKTVEKPKAKPNVEQSRQRFKVKIEEWLQKAQSEAVNWTVLRPVQFKSNLPKLERLDDHSIYSSGDITKRDVFHLTFQIDEAALPVTAIRLEVLPDDRLPAGGPGRAYYEGRKGDFFLSELSAKFGGAALEFVAASQSYGKLAFASNVDSVNANAENVYDGDGATGWSTSQREGEPHQLVLNLAQPITQTGELQVEMLFERHYAASLGRFRLSTGAAETHITAKKMTVALEKLLTAGVDQWSDEDFARIKRHYSLRAPELAEARKPIDELREKLPDYPTTLVMQERPLDNPRETHRHHRGEFLSPKEPVTPGIPEFLISTADGKDAPSDRLSLARWLVSRDNPLIGRVTVNRAWQAFFETGLVPTSSDFGTQGDPPTHPELLDWLATEFVEQGWSLKKLHRLIVTSATYRQRSKFTPELLERDPHNALLARGPRQRVNAETVRDIMLRVSGLLSPKLYGRSVYPPQPDSVSALAYGGARWPVSTGEDRYRRALYTFSKRTAPFAAFTVFDAPTGETCIARRNRSNTPLQALTLLNDEMYLEMSRALAKRIMDRASSSKVRAGLLLRRLLTRPVEVDEIDAVVKYQRAQLARLENGELNAVEIVGNEEANPQQAAWAMAARALMNLDEVITKP</sequence>
<dbReference type="InterPro" id="IPR011444">
    <property type="entry name" value="DUF1549"/>
</dbReference>
<gene>
    <name evidence="8" type="ORF">CA54_59930</name>
</gene>
<feature type="signal peptide" evidence="6">
    <location>
        <begin position="1"/>
        <end position="32"/>
    </location>
</feature>
<accession>A0A5C6AZ41</accession>
<evidence type="ECO:0000256" key="3">
    <source>
        <dbReference type="ARBA" id="ARBA00023004"/>
    </source>
</evidence>
<dbReference type="InterPro" id="IPR036909">
    <property type="entry name" value="Cyt_c-like_dom_sf"/>
</dbReference>
<dbReference type="Pfam" id="PF07583">
    <property type="entry name" value="PSCyt2"/>
    <property type="match status" value="1"/>
</dbReference>
<keyword evidence="9" id="KW-1185">Reference proteome</keyword>
<dbReference type="PANTHER" id="PTHR35889">
    <property type="entry name" value="CYCLOINULO-OLIGOSACCHARIDE FRUCTANOTRANSFERASE-RELATED"/>
    <property type="match status" value="1"/>
</dbReference>
<evidence type="ECO:0000256" key="4">
    <source>
        <dbReference type="PROSITE-ProRule" id="PRU00433"/>
    </source>
</evidence>
<dbReference type="EMBL" id="SJPP01000004">
    <property type="protein sequence ID" value="TWU05305.1"/>
    <property type="molecule type" value="Genomic_DNA"/>
</dbReference>
<feature type="domain" description="Cytochrome c" evidence="7">
    <location>
        <begin position="30"/>
        <end position="222"/>
    </location>
</feature>
<evidence type="ECO:0000313" key="9">
    <source>
        <dbReference type="Proteomes" id="UP000320735"/>
    </source>
</evidence>
<dbReference type="GO" id="GO:0020037">
    <property type="term" value="F:heme binding"/>
    <property type="evidence" value="ECO:0007669"/>
    <property type="project" value="InterPro"/>
</dbReference>
<evidence type="ECO:0000256" key="5">
    <source>
        <dbReference type="SAM" id="MobiDB-lite"/>
    </source>
</evidence>
<evidence type="ECO:0000313" key="8">
    <source>
        <dbReference type="EMBL" id="TWU05305.1"/>
    </source>
</evidence>
<keyword evidence="3 4" id="KW-0408">Iron</keyword>
<organism evidence="8 9">
    <name type="scientific">Symmachiella macrocystis</name>
    <dbReference type="NCBI Taxonomy" id="2527985"/>
    <lineage>
        <taxon>Bacteria</taxon>
        <taxon>Pseudomonadati</taxon>
        <taxon>Planctomycetota</taxon>
        <taxon>Planctomycetia</taxon>
        <taxon>Planctomycetales</taxon>
        <taxon>Planctomycetaceae</taxon>
        <taxon>Symmachiella</taxon>
    </lineage>
</organism>
<dbReference type="PANTHER" id="PTHR35889:SF3">
    <property type="entry name" value="F-BOX DOMAIN-CONTAINING PROTEIN"/>
    <property type="match status" value="1"/>
</dbReference>
<feature type="compositionally biased region" description="Acidic residues" evidence="5">
    <location>
        <begin position="418"/>
        <end position="427"/>
    </location>
</feature>
<keyword evidence="2 4" id="KW-0479">Metal-binding</keyword>
<evidence type="ECO:0000259" key="7">
    <source>
        <dbReference type="PROSITE" id="PS51007"/>
    </source>
</evidence>
<protein>
    <submittedName>
        <fullName evidence="8">Planctomycete cytochrome C</fullName>
    </submittedName>
</protein>
<keyword evidence="6" id="KW-0732">Signal</keyword>
<name>A0A5C6AZ41_9PLAN</name>
<dbReference type="PROSITE" id="PS51007">
    <property type="entry name" value="CYTC"/>
    <property type="match status" value="1"/>
</dbReference>
<dbReference type="SUPFAM" id="SSF46626">
    <property type="entry name" value="Cytochrome c"/>
    <property type="match status" value="1"/>
</dbReference>
<dbReference type="Pfam" id="PF07635">
    <property type="entry name" value="PSCyt1"/>
    <property type="match status" value="1"/>
</dbReference>
<evidence type="ECO:0000256" key="6">
    <source>
        <dbReference type="SAM" id="SignalP"/>
    </source>
</evidence>
<feature type="chain" id="PRO_5022784333" evidence="6">
    <location>
        <begin position="33"/>
        <end position="1068"/>
    </location>
</feature>
<feature type="compositionally biased region" description="Basic and acidic residues" evidence="5">
    <location>
        <begin position="428"/>
        <end position="444"/>
    </location>
</feature>
<dbReference type="Proteomes" id="UP000320735">
    <property type="component" value="Unassembled WGS sequence"/>
</dbReference>
<feature type="region of interest" description="Disordered" evidence="5">
    <location>
        <begin position="387"/>
        <end position="452"/>
    </location>
</feature>
<dbReference type="GO" id="GO:0046872">
    <property type="term" value="F:metal ion binding"/>
    <property type="evidence" value="ECO:0007669"/>
    <property type="project" value="UniProtKB-KW"/>
</dbReference>
<reference evidence="8 9" key="1">
    <citation type="submission" date="2019-02" db="EMBL/GenBank/DDBJ databases">
        <title>Deep-cultivation of Planctomycetes and their phenomic and genomic characterization uncovers novel biology.</title>
        <authorList>
            <person name="Wiegand S."/>
            <person name="Jogler M."/>
            <person name="Boedeker C."/>
            <person name="Pinto D."/>
            <person name="Vollmers J."/>
            <person name="Rivas-Marin E."/>
            <person name="Kohn T."/>
            <person name="Peeters S.H."/>
            <person name="Heuer A."/>
            <person name="Rast P."/>
            <person name="Oberbeckmann S."/>
            <person name="Bunk B."/>
            <person name="Jeske O."/>
            <person name="Meyerdierks A."/>
            <person name="Storesund J.E."/>
            <person name="Kallscheuer N."/>
            <person name="Luecker S."/>
            <person name="Lage O.M."/>
            <person name="Pohl T."/>
            <person name="Merkel B.J."/>
            <person name="Hornburger P."/>
            <person name="Mueller R.-W."/>
            <person name="Bruemmer F."/>
            <person name="Labrenz M."/>
            <person name="Spormann A.M."/>
            <person name="Op Den Camp H."/>
            <person name="Overmann J."/>
            <person name="Amann R."/>
            <person name="Jetten M.S.M."/>
            <person name="Mascher T."/>
            <person name="Medema M.H."/>
            <person name="Devos D.P."/>
            <person name="Kaster A.-K."/>
            <person name="Ovreas L."/>
            <person name="Rohde M."/>
            <person name="Galperin M.Y."/>
            <person name="Jogler C."/>
        </authorList>
    </citation>
    <scope>NUCLEOTIDE SEQUENCE [LARGE SCALE GENOMIC DNA]</scope>
    <source>
        <strain evidence="8 9">CA54</strain>
    </source>
</reference>
<dbReference type="Pfam" id="PF07587">
    <property type="entry name" value="PSD1"/>
    <property type="match status" value="1"/>
</dbReference>
<comment type="caution">
    <text evidence="8">The sequence shown here is derived from an EMBL/GenBank/DDBJ whole genome shotgun (WGS) entry which is preliminary data.</text>
</comment>
<dbReference type="GO" id="GO:0009055">
    <property type="term" value="F:electron transfer activity"/>
    <property type="evidence" value="ECO:0007669"/>
    <property type="project" value="InterPro"/>
</dbReference>